<feature type="domain" description="PARG helical" evidence="7">
    <location>
        <begin position="80"/>
        <end position="165"/>
    </location>
</feature>
<feature type="active site" evidence="4">
    <location>
        <position position="204"/>
    </location>
</feature>
<dbReference type="Pfam" id="PF05028">
    <property type="entry name" value="PARG_cat_C"/>
    <property type="match status" value="1"/>
</dbReference>
<dbReference type="PANTHER" id="PTHR12837">
    <property type="entry name" value="POLY ADP-RIBOSE GLYCOHYDROLASE"/>
    <property type="match status" value="1"/>
</dbReference>
<keyword evidence="8" id="KW-1185">Reference proteome</keyword>
<feature type="binding site" evidence="5">
    <location>
        <position position="188"/>
    </location>
    <ligand>
        <name>substrate</name>
    </ligand>
</feature>
<evidence type="ECO:0000259" key="6">
    <source>
        <dbReference type="Pfam" id="PF05028"/>
    </source>
</evidence>
<evidence type="ECO:0000259" key="7">
    <source>
        <dbReference type="Pfam" id="PF20811"/>
    </source>
</evidence>
<dbReference type="GO" id="GO:0005975">
    <property type="term" value="P:carbohydrate metabolic process"/>
    <property type="evidence" value="ECO:0007669"/>
    <property type="project" value="InterPro"/>
</dbReference>
<dbReference type="GO" id="GO:0009225">
    <property type="term" value="P:nucleotide-sugar metabolic process"/>
    <property type="evidence" value="ECO:0007669"/>
    <property type="project" value="TreeGrafter"/>
</dbReference>
<feature type="binding site" evidence="5">
    <location>
        <position position="202"/>
    </location>
    <ligand>
        <name>substrate</name>
    </ligand>
</feature>
<dbReference type="WBParaSite" id="ACAC_0001166501-mRNA-1">
    <property type="protein sequence ID" value="ACAC_0001166501-mRNA-1"/>
    <property type="gene ID" value="ACAC_0001166501"/>
</dbReference>
<evidence type="ECO:0000256" key="1">
    <source>
        <dbReference type="ARBA" id="ARBA00009545"/>
    </source>
</evidence>
<feature type="active site" evidence="4">
    <location>
        <position position="203"/>
    </location>
</feature>
<proteinExistence type="inferred from homology"/>
<dbReference type="STRING" id="6313.A0A158PBZ6"/>
<evidence type="ECO:0000256" key="5">
    <source>
        <dbReference type="PIRSR" id="PIRSR607724-2"/>
    </source>
</evidence>
<sequence length="281" mass="31775">MVKTWGIGQADLGTLGNNNGLTSKSLKNGDYVEDELFKWQVSVVPGMLNLPMCFSSIPFRNKRYSRFCFLSQLNSNATQFICTVQPVPLLRANHYGSVTLSQEQCACLLAHAFFCTYRRERRNFNRINIIFDDQNPMCCVKLRFILHYFSIVLKKMPTGCVSFRREALPPDDTSIEDSYGCLQVDFANEYIGGGVLTWGAVQEEIRFLICPEMIVSCLLCEKMGPLEVVHIVGAQRYSSYVGYGNNNNNIPPKYLHLLANHVCNARPSVVQTGLKVAKRNF</sequence>
<evidence type="ECO:0000313" key="9">
    <source>
        <dbReference type="WBParaSite" id="ACAC_0001166501-mRNA-1"/>
    </source>
</evidence>
<dbReference type="Pfam" id="PF20811">
    <property type="entry name" value="PARG_cat_N"/>
    <property type="match status" value="1"/>
</dbReference>
<dbReference type="GO" id="GO:1990966">
    <property type="term" value="P:ATP generation from poly-ADP-D-ribose"/>
    <property type="evidence" value="ECO:0007669"/>
    <property type="project" value="TreeGrafter"/>
</dbReference>
<comment type="similarity">
    <text evidence="1">Belongs to the poly(ADP-ribose) glycohydrolase family.</text>
</comment>
<evidence type="ECO:0000313" key="8">
    <source>
        <dbReference type="Proteomes" id="UP000035642"/>
    </source>
</evidence>
<dbReference type="Proteomes" id="UP000035642">
    <property type="component" value="Unassembled WGS sequence"/>
</dbReference>
<dbReference type="InterPro" id="IPR048362">
    <property type="entry name" value="PARG_helical"/>
</dbReference>
<evidence type="ECO:0000256" key="3">
    <source>
        <dbReference type="ARBA" id="ARBA00022801"/>
    </source>
</evidence>
<feature type="binding site" evidence="5">
    <location>
        <position position="243"/>
    </location>
    <ligand>
        <name>substrate</name>
    </ligand>
</feature>
<dbReference type="AlphaFoldDB" id="A0A158PBZ6"/>
<dbReference type="GO" id="GO:0005737">
    <property type="term" value="C:cytoplasm"/>
    <property type="evidence" value="ECO:0007669"/>
    <property type="project" value="TreeGrafter"/>
</dbReference>
<dbReference type="GO" id="GO:0006282">
    <property type="term" value="P:regulation of DNA repair"/>
    <property type="evidence" value="ECO:0007669"/>
    <property type="project" value="InterPro"/>
</dbReference>
<evidence type="ECO:0000256" key="4">
    <source>
        <dbReference type="PIRSR" id="PIRSR607724-1"/>
    </source>
</evidence>
<feature type="active site" evidence="4">
    <location>
        <position position="185"/>
    </location>
</feature>
<dbReference type="GO" id="GO:0005634">
    <property type="term" value="C:nucleus"/>
    <property type="evidence" value="ECO:0007669"/>
    <property type="project" value="TreeGrafter"/>
</dbReference>
<dbReference type="EC" id="3.2.1.143" evidence="2"/>
<dbReference type="InterPro" id="IPR046372">
    <property type="entry name" value="PARG_cat_C"/>
</dbReference>
<dbReference type="InterPro" id="IPR007724">
    <property type="entry name" value="Poly_GlycHdrlase"/>
</dbReference>
<name>A0A158PBZ6_ANGCA</name>
<evidence type="ECO:0000256" key="2">
    <source>
        <dbReference type="ARBA" id="ARBA00012255"/>
    </source>
</evidence>
<reference evidence="9" key="2">
    <citation type="submission" date="2016-04" db="UniProtKB">
        <authorList>
            <consortium name="WormBaseParasite"/>
        </authorList>
    </citation>
    <scope>IDENTIFICATION</scope>
</reference>
<organism evidence="8 9">
    <name type="scientific">Angiostrongylus cantonensis</name>
    <name type="common">Rat lungworm</name>
    <dbReference type="NCBI Taxonomy" id="6313"/>
    <lineage>
        <taxon>Eukaryota</taxon>
        <taxon>Metazoa</taxon>
        <taxon>Ecdysozoa</taxon>
        <taxon>Nematoda</taxon>
        <taxon>Chromadorea</taxon>
        <taxon>Rhabditida</taxon>
        <taxon>Rhabditina</taxon>
        <taxon>Rhabditomorpha</taxon>
        <taxon>Strongyloidea</taxon>
        <taxon>Metastrongylidae</taxon>
        <taxon>Angiostrongylus</taxon>
    </lineage>
</organism>
<feature type="domain" description="PARG catalytic Macro" evidence="6">
    <location>
        <begin position="172"/>
        <end position="246"/>
    </location>
</feature>
<keyword evidence="3" id="KW-0378">Hydrolase</keyword>
<dbReference type="GO" id="GO:0004649">
    <property type="term" value="F:poly(ADP-ribose) glycohydrolase activity"/>
    <property type="evidence" value="ECO:0007669"/>
    <property type="project" value="UniProtKB-EC"/>
</dbReference>
<protein>
    <recommendedName>
        <fullName evidence="2">poly(ADP-ribose) glycohydrolase</fullName>
        <ecNumber evidence="2">3.2.1.143</ecNumber>
    </recommendedName>
</protein>
<reference evidence="8" key="1">
    <citation type="submission" date="2012-09" db="EMBL/GenBank/DDBJ databases">
        <authorList>
            <person name="Martin A.A."/>
        </authorList>
    </citation>
    <scope>NUCLEOTIDE SEQUENCE</scope>
</reference>
<accession>A0A158PBZ6</accession>
<dbReference type="PANTHER" id="PTHR12837:SF15">
    <property type="entry name" value="POLY(ADP-RIBOSE) GLYCOHYDROLASE"/>
    <property type="match status" value="1"/>
</dbReference>